<name>A0A284R3U0_ARMOS</name>
<feature type="domain" description="N-acetyltransferase" evidence="2">
    <location>
        <begin position="241"/>
        <end position="384"/>
    </location>
</feature>
<reference evidence="4" key="1">
    <citation type="journal article" date="2017" name="Nat. Ecol. Evol.">
        <title>Genome expansion and lineage-specific genetic innovations in the forest pathogenic fungi Armillaria.</title>
        <authorList>
            <person name="Sipos G."/>
            <person name="Prasanna A.N."/>
            <person name="Walter M.C."/>
            <person name="O'Connor E."/>
            <person name="Balint B."/>
            <person name="Krizsan K."/>
            <person name="Kiss B."/>
            <person name="Hess J."/>
            <person name="Varga T."/>
            <person name="Slot J."/>
            <person name="Riley R."/>
            <person name="Boka B."/>
            <person name="Rigling D."/>
            <person name="Barry K."/>
            <person name="Lee J."/>
            <person name="Mihaltcheva S."/>
            <person name="LaButti K."/>
            <person name="Lipzen A."/>
            <person name="Waldron R."/>
            <person name="Moloney N.M."/>
            <person name="Sperisen C."/>
            <person name="Kredics L."/>
            <person name="Vagvoelgyi C."/>
            <person name="Patrignani A."/>
            <person name="Fitzpatrick D."/>
            <person name="Nagy I."/>
            <person name="Doyle S."/>
            <person name="Anderson J.B."/>
            <person name="Grigoriev I.V."/>
            <person name="Gueldener U."/>
            <person name="Muensterkoetter M."/>
            <person name="Nagy L.G."/>
        </authorList>
    </citation>
    <scope>NUCLEOTIDE SEQUENCE [LARGE SCALE GENOMIC DNA]</scope>
    <source>
        <strain evidence="4">C18/9</strain>
    </source>
</reference>
<keyword evidence="4" id="KW-1185">Reference proteome</keyword>
<feature type="compositionally biased region" description="Acidic residues" evidence="1">
    <location>
        <begin position="1"/>
        <end position="11"/>
    </location>
</feature>
<dbReference type="STRING" id="47428.A0A284R3U0"/>
<dbReference type="AlphaFoldDB" id="A0A284R3U0"/>
<evidence type="ECO:0000313" key="4">
    <source>
        <dbReference type="Proteomes" id="UP000219338"/>
    </source>
</evidence>
<protein>
    <recommendedName>
        <fullName evidence="2">N-acetyltransferase domain-containing protein</fullName>
    </recommendedName>
</protein>
<proteinExistence type="predicted"/>
<gene>
    <name evidence="3" type="ORF">ARMOST_06722</name>
</gene>
<feature type="compositionally biased region" description="Basic residues" evidence="1">
    <location>
        <begin position="17"/>
        <end position="36"/>
    </location>
</feature>
<dbReference type="EMBL" id="FUEG01000004">
    <property type="protein sequence ID" value="SJL03368.1"/>
    <property type="molecule type" value="Genomic_DNA"/>
</dbReference>
<dbReference type="Pfam" id="PF00583">
    <property type="entry name" value="Acetyltransf_1"/>
    <property type="match status" value="1"/>
</dbReference>
<dbReference type="InterPro" id="IPR000182">
    <property type="entry name" value="GNAT_dom"/>
</dbReference>
<dbReference type="OMA" id="DSLDYWP"/>
<evidence type="ECO:0000313" key="3">
    <source>
        <dbReference type="EMBL" id="SJL03368.1"/>
    </source>
</evidence>
<organism evidence="3 4">
    <name type="scientific">Armillaria ostoyae</name>
    <name type="common">Armillaria root rot fungus</name>
    <dbReference type="NCBI Taxonomy" id="47428"/>
    <lineage>
        <taxon>Eukaryota</taxon>
        <taxon>Fungi</taxon>
        <taxon>Dikarya</taxon>
        <taxon>Basidiomycota</taxon>
        <taxon>Agaricomycotina</taxon>
        <taxon>Agaricomycetes</taxon>
        <taxon>Agaricomycetidae</taxon>
        <taxon>Agaricales</taxon>
        <taxon>Marasmiineae</taxon>
        <taxon>Physalacriaceae</taxon>
        <taxon>Armillaria</taxon>
    </lineage>
</organism>
<dbReference type="InterPro" id="IPR016181">
    <property type="entry name" value="Acyl_CoA_acyltransferase"/>
</dbReference>
<evidence type="ECO:0000259" key="2">
    <source>
        <dbReference type="PROSITE" id="PS51186"/>
    </source>
</evidence>
<accession>A0A284R3U0</accession>
<feature type="region of interest" description="Disordered" evidence="1">
    <location>
        <begin position="1"/>
        <end position="45"/>
    </location>
</feature>
<dbReference type="GO" id="GO:0016747">
    <property type="term" value="F:acyltransferase activity, transferring groups other than amino-acyl groups"/>
    <property type="evidence" value="ECO:0007669"/>
    <property type="project" value="InterPro"/>
</dbReference>
<dbReference type="Proteomes" id="UP000219338">
    <property type="component" value="Unassembled WGS sequence"/>
</dbReference>
<dbReference type="SUPFAM" id="SSF55729">
    <property type="entry name" value="Acyl-CoA N-acyltransferases (Nat)"/>
    <property type="match status" value="1"/>
</dbReference>
<dbReference type="Gene3D" id="3.40.630.30">
    <property type="match status" value="1"/>
</dbReference>
<sequence length="384" mass="44112">MSPSDESYESDETFKLTNRRQRTSTMAKRRKLSKNPHRSDLELTNEPNMLLDGFFHETTHDSPERGFEDIFEHLVPDYAEVRDDLHEKEGGKDDHDVQLRKLTRFESSCIVDSFSQGDAPYATHFLLRKLKLGREQRRVNTSPADPLLIESITGDTISSAPEQKDFPGPKVLETLQDIQTTAYEVSFASRLQGTMPSRTPGLLSLDWETETPWMALMNDVRQHYRLAHPEQTHVTETSAPIEYCSLHACHLDQVHELLARSFWEGIDVSDSLDYWPERCTVVATYKRLVIGIAIISSPRETYITFLAVKPGWDNAQIATSMLYHLIQLNPHKDITLHVSANNPALLLYNRFGFKAEEFIVGFYEAYLDPQSRSSTNAFRLRLRH</sequence>
<dbReference type="PROSITE" id="PS51186">
    <property type="entry name" value="GNAT"/>
    <property type="match status" value="1"/>
</dbReference>
<evidence type="ECO:0000256" key="1">
    <source>
        <dbReference type="SAM" id="MobiDB-lite"/>
    </source>
</evidence>
<dbReference type="OrthoDB" id="4080456at2759"/>